<sequence length="251" mass="27603">MEGATLMNIDLNCDLGEGFTTYEKEIMPYISSANIACGFHAGDPGVMYETVKLAKKHQIKVGAHPGFPDKEGFGRRPLNWTADQVYQSILYQIGALEAIAIAQEVPLHHVKPHGALYHYGSQNPDIAEAIVSAILDINPALILYAPPQSEFIQAGEKRRLTVYKEGFADRTYLDNGSLTPRTEENALLTESTMAIKQCIQMINENSITTKNGKLIPIEVDTICVHGDSPHAVHFVKELSSALQDHGIQIGY</sequence>
<comment type="catalytic activity">
    <reaction evidence="1">
        <text>5-oxo-L-proline + ATP + 2 H2O = L-glutamate + ADP + phosphate + H(+)</text>
        <dbReference type="Rhea" id="RHEA:10348"/>
        <dbReference type="ChEBI" id="CHEBI:15377"/>
        <dbReference type="ChEBI" id="CHEBI:15378"/>
        <dbReference type="ChEBI" id="CHEBI:29985"/>
        <dbReference type="ChEBI" id="CHEBI:30616"/>
        <dbReference type="ChEBI" id="CHEBI:43474"/>
        <dbReference type="ChEBI" id="CHEBI:58402"/>
        <dbReference type="ChEBI" id="CHEBI:456216"/>
        <dbReference type="EC" id="3.5.2.9"/>
    </reaction>
</comment>
<dbReference type="EC" id="3.5.2.9" evidence="1"/>
<dbReference type="CDD" id="cd10787">
    <property type="entry name" value="LamB_YcsF_like"/>
    <property type="match status" value="1"/>
</dbReference>
<name>A0A516KIT2_9BACI</name>
<dbReference type="Gene3D" id="3.20.20.370">
    <property type="entry name" value="Glycoside hydrolase/deacetylase"/>
    <property type="match status" value="1"/>
</dbReference>
<reference evidence="2 3" key="1">
    <citation type="submission" date="2019-07" db="EMBL/GenBank/DDBJ databases">
        <authorList>
            <person name="Li J."/>
        </authorList>
    </citation>
    <scope>NUCLEOTIDE SEQUENCE [LARGE SCALE GENOMIC DNA]</scope>
    <source>
        <strain evidence="2 3">TKL69</strain>
    </source>
</reference>
<keyword evidence="1" id="KW-0547">Nucleotide-binding</keyword>
<protein>
    <recommendedName>
        <fullName evidence="1">5-oxoprolinase subunit A</fullName>
        <shortName evidence="1">5-OPase subunit A</shortName>
        <ecNumber evidence="1">3.5.2.9</ecNumber>
    </recommendedName>
    <alternativeName>
        <fullName evidence="1">5-oxoprolinase (ATP-hydrolyzing) subunit A</fullName>
    </alternativeName>
</protein>
<evidence type="ECO:0000313" key="3">
    <source>
        <dbReference type="Proteomes" id="UP000315215"/>
    </source>
</evidence>
<evidence type="ECO:0000256" key="1">
    <source>
        <dbReference type="HAMAP-Rule" id="MF_00691"/>
    </source>
</evidence>
<keyword evidence="3" id="KW-1185">Reference proteome</keyword>
<evidence type="ECO:0000313" key="2">
    <source>
        <dbReference type="EMBL" id="QDP41305.1"/>
    </source>
</evidence>
<comment type="similarity">
    <text evidence="1">Belongs to the LamB/PxpA family.</text>
</comment>
<dbReference type="HAMAP" id="MF_00691">
    <property type="entry name" value="PxpA"/>
    <property type="match status" value="1"/>
</dbReference>
<dbReference type="NCBIfam" id="NF003816">
    <property type="entry name" value="PRK05406.1-5"/>
    <property type="match status" value="1"/>
</dbReference>
<dbReference type="AlphaFoldDB" id="A0A516KIT2"/>
<accession>A0A516KIT2</accession>
<dbReference type="PANTHER" id="PTHR30292:SF0">
    <property type="entry name" value="5-OXOPROLINASE SUBUNIT A"/>
    <property type="match status" value="1"/>
</dbReference>
<dbReference type="KEGG" id="aqt:FN924_14605"/>
<dbReference type="SUPFAM" id="SSF88713">
    <property type="entry name" value="Glycoside hydrolase/deacetylase"/>
    <property type="match status" value="1"/>
</dbReference>
<dbReference type="InterPro" id="IPR011330">
    <property type="entry name" value="Glyco_hydro/deAcase_b/a-brl"/>
</dbReference>
<dbReference type="EMBL" id="CP041666">
    <property type="protein sequence ID" value="QDP41305.1"/>
    <property type="molecule type" value="Genomic_DNA"/>
</dbReference>
<dbReference type="NCBIfam" id="NF003814">
    <property type="entry name" value="PRK05406.1-3"/>
    <property type="match status" value="1"/>
</dbReference>
<dbReference type="InterPro" id="IPR005501">
    <property type="entry name" value="LamB/YcsF/PxpA-like"/>
</dbReference>
<dbReference type="GO" id="GO:0005975">
    <property type="term" value="P:carbohydrate metabolic process"/>
    <property type="evidence" value="ECO:0007669"/>
    <property type="project" value="InterPro"/>
</dbReference>
<gene>
    <name evidence="1" type="primary">pxpA</name>
    <name evidence="2" type="ORF">FN924_14605</name>
</gene>
<dbReference type="GO" id="GO:0005524">
    <property type="term" value="F:ATP binding"/>
    <property type="evidence" value="ECO:0007669"/>
    <property type="project" value="UniProtKB-UniRule"/>
</dbReference>
<keyword evidence="1" id="KW-0067">ATP-binding</keyword>
<comment type="subunit">
    <text evidence="1">Forms a complex composed of PxpA, PxpB and PxpC.</text>
</comment>
<dbReference type="PANTHER" id="PTHR30292">
    <property type="entry name" value="UNCHARACTERIZED PROTEIN YBGL-RELATED"/>
    <property type="match status" value="1"/>
</dbReference>
<dbReference type="Proteomes" id="UP000315215">
    <property type="component" value="Chromosome"/>
</dbReference>
<keyword evidence="1" id="KW-0378">Hydrolase</keyword>
<dbReference type="Pfam" id="PF03746">
    <property type="entry name" value="LamB_YcsF"/>
    <property type="match status" value="1"/>
</dbReference>
<comment type="function">
    <text evidence="1">Catalyzes the cleavage of 5-oxoproline to form L-glutamate coupled to the hydrolysis of ATP to ADP and inorganic phosphate.</text>
</comment>
<dbReference type="GO" id="GO:0017168">
    <property type="term" value="F:5-oxoprolinase (ATP-hydrolyzing) activity"/>
    <property type="evidence" value="ECO:0007669"/>
    <property type="project" value="UniProtKB-UniRule"/>
</dbReference>
<proteinExistence type="inferred from homology"/>
<dbReference type="OrthoDB" id="9773478at2"/>
<organism evidence="2 3">
    <name type="scientific">Radiobacillus deserti</name>
    <dbReference type="NCBI Taxonomy" id="2594883"/>
    <lineage>
        <taxon>Bacteria</taxon>
        <taxon>Bacillati</taxon>
        <taxon>Bacillota</taxon>
        <taxon>Bacilli</taxon>
        <taxon>Bacillales</taxon>
        <taxon>Bacillaceae</taxon>
        <taxon>Radiobacillus</taxon>
    </lineage>
</organism>